<name>A0ABT0LEL1_9GAMM</name>
<evidence type="ECO:0000256" key="3">
    <source>
        <dbReference type="ARBA" id="ARBA00023125"/>
    </source>
</evidence>
<keyword evidence="3" id="KW-0238">DNA-binding</keyword>
<protein>
    <submittedName>
        <fullName evidence="7">Site-specific integrase</fullName>
    </submittedName>
</protein>
<sequence>MQLPPVIPFFDSHDFLLSGNPIVNQHITQVSLHHVEDAGILIEHASDWLYEQKYNENNYKAYRSELTTYFHWCFDVIKQSPISIGRKEINYYVEYCQHPPQALIAYFNVAQFKVNLGNEADRNGEGTRVPNPQWRPFLGKKKSGEIQPYQLSENTLKTKLAILSSFYGYLMSEDYCEHNPAQAWLNKSRFSSKRKYQQDPEEVSHLAFTELQWSYVISTVEALALEKPEMHQRSLFLIKLIYSCYLRISEVSARAGYSPIMSQFQQDRQTGIWSFHIPQSKGGKRRNVAISNALLDALKNYRRYLGLNDYPQARDKHPLFIRHKAAGRGRESGILNANLGIRHLRDEVQDIITLAADNAENEGFTEDAADMRHLTVHNIRHTGITHDINLNHRPLSHVQADAGHESIDTTSQYLHTSQTERHQSAANKPLNHLDGID</sequence>
<feature type="domain" description="Tyr recombinase" evidence="6">
    <location>
        <begin position="204"/>
        <end position="427"/>
    </location>
</feature>
<evidence type="ECO:0000256" key="1">
    <source>
        <dbReference type="ARBA" id="ARBA00004496"/>
    </source>
</evidence>
<proteinExistence type="predicted"/>
<evidence type="ECO:0000313" key="8">
    <source>
        <dbReference type="Proteomes" id="UP001203423"/>
    </source>
</evidence>
<dbReference type="Pfam" id="PF00589">
    <property type="entry name" value="Phage_integrase"/>
    <property type="match status" value="1"/>
</dbReference>
<evidence type="ECO:0000259" key="6">
    <source>
        <dbReference type="PROSITE" id="PS51898"/>
    </source>
</evidence>
<dbReference type="Gene3D" id="1.10.150.130">
    <property type="match status" value="1"/>
</dbReference>
<dbReference type="PANTHER" id="PTHR30349">
    <property type="entry name" value="PHAGE INTEGRASE-RELATED"/>
    <property type="match status" value="1"/>
</dbReference>
<dbReference type="Gene3D" id="1.10.443.10">
    <property type="entry name" value="Intergrase catalytic core"/>
    <property type="match status" value="1"/>
</dbReference>
<evidence type="ECO:0000256" key="2">
    <source>
        <dbReference type="ARBA" id="ARBA00022908"/>
    </source>
</evidence>
<keyword evidence="4" id="KW-0233">DNA recombination</keyword>
<dbReference type="EMBL" id="JAKIKS010000069">
    <property type="protein sequence ID" value="MCL1125994.1"/>
    <property type="molecule type" value="Genomic_DNA"/>
</dbReference>
<dbReference type="Proteomes" id="UP001203423">
    <property type="component" value="Unassembled WGS sequence"/>
</dbReference>
<accession>A0ABT0LEL1</accession>
<feature type="region of interest" description="Disordered" evidence="5">
    <location>
        <begin position="413"/>
        <end position="437"/>
    </location>
</feature>
<dbReference type="InterPro" id="IPR002104">
    <property type="entry name" value="Integrase_catalytic"/>
</dbReference>
<dbReference type="InterPro" id="IPR011010">
    <property type="entry name" value="DNA_brk_join_enz"/>
</dbReference>
<evidence type="ECO:0000313" key="7">
    <source>
        <dbReference type="EMBL" id="MCL1125994.1"/>
    </source>
</evidence>
<dbReference type="RefSeq" id="WP_248941326.1">
    <property type="nucleotide sequence ID" value="NZ_JAKIKS010000069.1"/>
</dbReference>
<reference evidence="7 8" key="1">
    <citation type="submission" date="2022-01" db="EMBL/GenBank/DDBJ databases">
        <title>Whole genome-based taxonomy of the Shewanellaceae.</title>
        <authorList>
            <person name="Martin-Rodriguez A.J."/>
        </authorList>
    </citation>
    <scope>NUCLEOTIDE SEQUENCE [LARGE SCALE GENOMIC DNA]</scope>
    <source>
        <strain evidence="7 8">DSM 17177</strain>
    </source>
</reference>
<dbReference type="InterPro" id="IPR013762">
    <property type="entry name" value="Integrase-like_cat_sf"/>
</dbReference>
<gene>
    <name evidence="7" type="ORF">L2764_16325</name>
</gene>
<dbReference type="PANTHER" id="PTHR30349:SF77">
    <property type="entry name" value="TYROSINE RECOMBINASE XERC"/>
    <property type="match status" value="1"/>
</dbReference>
<organism evidence="7 8">
    <name type="scientific">Shewanella surugensis</name>
    <dbReference type="NCBI Taxonomy" id="212020"/>
    <lineage>
        <taxon>Bacteria</taxon>
        <taxon>Pseudomonadati</taxon>
        <taxon>Pseudomonadota</taxon>
        <taxon>Gammaproteobacteria</taxon>
        <taxon>Alteromonadales</taxon>
        <taxon>Shewanellaceae</taxon>
        <taxon>Shewanella</taxon>
    </lineage>
</organism>
<dbReference type="PROSITE" id="PS51898">
    <property type="entry name" value="TYR_RECOMBINASE"/>
    <property type="match status" value="1"/>
</dbReference>
<dbReference type="InterPro" id="IPR010998">
    <property type="entry name" value="Integrase_recombinase_N"/>
</dbReference>
<keyword evidence="2" id="KW-0229">DNA integration</keyword>
<evidence type="ECO:0000256" key="4">
    <source>
        <dbReference type="ARBA" id="ARBA00023172"/>
    </source>
</evidence>
<comment type="caution">
    <text evidence="7">The sequence shown here is derived from an EMBL/GenBank/DDBJ whole genome shotgun (WGS) entry which is preliminary data.</text>
</comment>
<evidence type="ECO:0000256" key="5">
    <source>
        <dbReference type="SAM" id="MobiDB-lite"/>
    </source>
</evidence>
<dbReference type="CDD" id="cd00397">
    <property type="entry name" value="DNA_BRE_C"/>
    <property type="match status" value="1"/>
</dbReference>
<comment type="subcellular location">
    <subcellularLocation>
        <location evidence="1">Cytoplasm</location>
    </subcellularLocation>
</comment>
<keyword evidence="8" id="KW-1185">Reference proteome</keyword>
<dbReference type="SUPFAM" id="SSF56349">
    <property type="entry name" value="DNA breaking-rejoining enzymes"/>
    <property type="match status" value="1"/>
</dbReference>
<dbReference type="InterPro" id="IPR050090">
    <property type="entry name" value="Tyrosine_recombinase_XerCD"/>
</dbReference>